<evidence type="ECO:0000313" key="11">
    <source>
        <dbReference type="Proteomes" id="UP000694924"/>
    </source>
</evidence>
<feature type="transmembrane region" description="Helical" evidence="9">
    <location>
        <begin position="336"/>
        <end position="355"/>
    </location>
</feature>
<keyword evidence="4 9" id="KW-0812">Transmembrane</keyword>
<gene>
    <name evidence="12" type="primary">LOC107072830</name>
</gene>
<feature type="region of interest" description="Disordered" evidence="8">
    <location>
        <begin position="657"/>
        <end position="828"/>
    </location>
</feature>
<feature type="compositionally biased region" description="Basic and acidic residues" evidence="8">
    <location>
        <begin position="722"/>
        <end position="739"/>
    </location>
</feature>
<feature type="transmembrane region" description="Helical" evidence="9">
    <location>
        <begin position="114"/>
        <end position="133"/>
    </location>
</feature>
<keyword evidence="3" id="KW-1003">Cell membrane</keyword>
<feature type="transmembrane region" description="Helical" evidence="9">
    <location>
        <begin position="419"/>
        <end position="439"/>
    </location>
</feature>
<dbReference type="SUPFAM" id="SSF103473">
    <property type="entry name" value="MFS general substrate transporter"/>
    <property type="match status" value="1"/>
</dbReference>
<feature type="region of interest" description="Disordered" evidence="8">
    <location>
        <begin position="898"/>
        <end position="972"/>
    </location>
</feature>
<evidence type="ECO:0000256" key="3">
    <source>
        <dbReference type="ARBA" id="ARBA00022475"/>
    </source>
</evidence>
<sequence>MTIHLQEVVRSEVEGGLSGPANPIPSQSMDCGCRQFPCPKLAKFATRCTFVGLICWVGLLQAASSAYFYIIGSTIARRFQFDPYLIDWILVVSELTPFFLGVVVAYWGDKIHRASWIGALVLLQCAGYVILVIPHLTHKVRVIEETFNVTHMSLYADDSPELCSSSASRIIIEEDDNTCYFTLAILCCVQVLIGMANIAYYALGISYLDDNTKKQHVAGFFGIIIAVKIIGVLLGYVLAWGCLRIDAENLKVVESYQEQIGAWWLGFPILAAAMTIPGLLLSWFPRRLPSEVVEQAAASILDRAGTLTLRRLRSVDHKIGTPNFCAMLGRLMTNKLLICNILASAFCATALLNLMTHENIILESRYHIPKPTGMLLGFGDPLHSRLILNLLKPILIGLIIVICGLILSKAKPRATFIAGYSFIATVLATVIIFALVFTYCDSPSVVELNKGSIHLLQYCNKDCRCSKDADFRPVCDTRGRYTFYTPCHAGCTSVEYIDNIKIYSDCSCVQEITGNLDAKEGPCGSSSCQIGWLAFEFGTLLAYALVASTFVGDLLINLRSVYRQDKASSIGFWMMWVAFFVNVPGKILYQTIANITCINWGAKGTICHFHESPKLGNYIFFLTTLLLAICIIFKILVWIFCKNLMIYGRPINENEKNTTQSQELMPMQPSINSNENETVPKSDNNETDALQLTTESKTKVEDNVEEEGELKRPLIYGPLGPGDRRGTSNDKVLQRDPPRKQMVLETEDELDSSSDESKKDSSPKVAYKPLELDSDVESDLGSVAARSRKRVVSKDYDEFTERSNSSMSSKRRGEFPNPDEYGDPRSLRNVLKKDWRSYEDGSSKTSSFEYSKAGPLKKGDFNEIGIPIVEYYPSSANNSIGPNSPFLKDVKSLINQYEKNSSQEQLEDDRASIRSAGKTGVPLVAMTQPRLSSGQASSGFGSLRESSSDPRGTPSPKNSSIKGSKGTLCTDL</sequence>
<dbReference type="SUPFAM" id="SSF100895">
    <property type="entry name" value="Kazal-type serine protease inhibitors"/>
    <property type="match status" value="1"/>
</dbReference>
<dbReference type="Pfam" id="PF03137">
    <property type="entry name" value="OATP"/>
    <property type="match status" value="1"/>
</dbReference>
<feature type="transmembrane region" description="Helical" evidence="9">
    <location>
        <begin position="217"/>
        <end position="240"/>
    </location>
</feature>
<feature type="transmembrane region" description="Helical" evidence="9">
    <location>
        <begin position="260"/>
        <end position="281"/>
    </location>
</feature>
<organism evidence="11 12">
    <name type="scientific">Polistes dominula</name>
    <name type="common">European paper wasp</name>
    <name type="synonym">Vespa dominula</name>
    <dbReference type="NCBI Taxonomy" id="743375"/>
    <lineage>
        <taxon>Eukaryota</taxon>
        <taxon>Metazoa</taxon>
        <taxon>Ecdysozoa</taxon>
        <taxon>Arthropoda</taxon>
        <taxon>Hexapoda</taxon>
        <taxon>Insecta</taxon>
        <taxon>Pterygota</taxon>
        <taxon>Neoptera</taxon>
        <taxon>Endopterygota</taxon>
        <taxon>Hymenoptera</taxon>
        <taxon>Apocrita</taxon>
        <taxon>Aculeata</taxon>
        <taxon>Vespoidea</taxon>
        <taxon>Vespidae</taxon>
        <taxon>Polistinae</taxon>
        <taxon>Polistini</taxon>
        <taxon>Polistes</taxon>
    </lineage>
</organism>
<comment type="subcellular location">
    <subcellularLocation>
        <location evidence="1">Cell membrane</location>
        <topology evidence="1">Multi-pass membrane protein</topology>
    </subcellularLocation>
</comment>
<dbReference type="Gene3D" id="1.20.1250.20">
    <property type="entry name" value="MFS general substrate transporter like domains"/>
    <property type="match status" value="1"/>
</dbReference>
<dbReference type="PANTHER" id="PTHR11388:SF158">
    <property type="entry name" value="ORGANIC ANION TRANSPORTING POLYPEPTIDE 33EB"/>
    <property type="match status" value="1"/>
</dbReference>
<evidence type="ECO:0000256" key="6">
    <source>
        <dbReference type="ARBA" id="ARBA00023136"/>
    </source>
</evidence>
<feature type="transmembrane region" description="Helical" evidence="9">
    <location>
        <begin position="386"/>
        <end position="407"/>
    </location>
</feature>
<proteinExistence type="inferred from homology"/>
<dbReference type="InterPro" id="IPR004156">
    <property type="entry name" value="OATP"/>
</dbReference>
<dbReference type="GeneID" id="107072830"/>
<evidence type="ECO:0000256" key="2">
    <source>
        <dbReference type="ARBA" id="ARBA00009657"/>
    </source>
</evidence>
<reference evidence="12" key="1">
    <citation type="submission" date="2025-08" db="UniProtKB">
        <authorList>
            <consortium name="RefSeq"/>
        </authorList>
    </citation>
    <scope>IDENTIFICATION</scope>
    <source>
        <tissue evidence="12">Whole body</tissue>
    </source>
</reference>
<feature type="transmembrane region" description="Helical" evidence="9">
    <location>
        <begin position="570"/>
        <end position="589"/>
    </location>
</feature>
<protein>
    <submittedName>
        <fullName evidence="12">Solute carrier organic anion transporter family member 2A1-like</fullName>
    </submittedName>
</protein>
<feature type="compositionally biased region" description="Basic and acidic residues" evidence="8">
    <location>
        <begin position="792"/>
        <end position="801"/>
    </location>
</feature>
<feature type="compositionally biased region" description="Polar residues" evidence="8">
    <location>
        <begin position="657"/>
        <end position="677"/>
    </location>
</feature>
<evidence type="ECO:0000256" key="4">
    <source>
        <dbReference type="ARBA" id="ARBA00022692"/>
    </source>
</evidence>
<dbReference type="PANTHER" id="PTHR11388">
    <property type="entry name" value="ORGANIC ANION TRANSPORTER"/>
    <property type="match status" value="1"/>
</dbReference>
<evidence type="ECO:0000256" key="7">
    <source>
        <dbReference type="ARBA" id="ARBA00023157"/>
    </source>
</evidence>
<evidence type="ECO:0000313" key="12">
    <source>
        <dbReference type="RefSeq" id="XP_015188572.1"/>
    </source>
</evidence>
<dbReference type="PROSITE" id="PS51465">
    <property type="entry name" value="KAZAL_2"/>
    <property type="match status" value="1"/>
</dbReference>
<feature type="transmembrane region" description="Helical" evidence="9">
    <location>
        <begin position="180"/>
        <end position="205"/>
    </location>
</feature>
<evidence type="ECO:0000256" key="5">
    <source>
        <dbReference type="ARBA" id="ARBA00022989"/>
    </source>
</evidence>
<feature type="transmembrane region" description="Helical" evidence="9">
    <location>
        <begin position="84"/>
        <end position="107"/>
    </location>
</feature>
<feature type="compositionally biased region" description="Acidic residues" evidence="8">
    <location>
        <begin position="745"/>
        <end position="754"/>
    </location>
</feature>
<dbReference type="InterPro" id="IPR036058">
    <property type="entry name" value="Kazal_dom_sf"/>
</dbReference>
<dbReference type="InterPro" id="IPR036259">
    <property type="entry name" value="MFS_trans_sf"/>
</dbReference>
<feature type="transmembrane region" description="Helical" evidence="9">
    <location>
        <begin position="50"/>
        <end position="72"/>
    </location>
</feature>
<evidence type="ECO:0000256" key="1">
    <source>
        <dbReference type="ARBA" id="ARBA00004651"/>
    </source>
</evidence>
<evidence type="ECO:0000259" key="10">
    <source>
        <dbReference type="PROSITE" id="PS51465"/>
    </source>
</evidence>
<feature type="transmembrane region" description="Helical" evidence="9">
    <location>
        <begin position="540"/>
        <end position="558"/>
    </location>
</feature>
<keyword evidence="6 9" id="KW-0472">Membrane</keyword>
<comment type="similarity">
    <text evidence="2">Belongs to the organo anion transporter (TC 2.A.60) family.</text>
</comment>
<dbReference type="InterPro" id="IPR002350">
    <property type="entry name" value="Kazal_dom"/>
</dbReference>
<evidence type="ECO:0000256" key="8">
    <source>
        <dbReference type="SAM" id="MobiDB-lite"/>
    </source>
</evidence>
<keyword evidence="7" id="KW-1015">Disulfide bond</keyword>
<keyword evidence="5 9" id="KW-1133">Transmembrane helix</keyword>
<dbReference type="Proteomes" id="UP000694924">
    <property type="component" value="Unplaced"/>
</dbReference>
<evidence type="ECO:0000256" key="9">
    <source>
        <dbReference type="SAM" id="Phobius"/>
    </source>
</evidence>
<accession>A0ABM1J7Y4</accession>
<feature type="domain" description="Kazal-like" evidence="10">
    <location>
        <begin position="453"/>
        <end position="510"/>
    </location>
</feature>
<dbReference type="CDD" id="cd17336">
    <property type="entry name" value="MFS_SLCO_OATP"/>
    <property type="match status" value="1"/>
</dbReference>
<feature type="compositionally biased region" description="Polar residues" evidence="8">
    <location>
        <begin position="685"/>
        <end position="695"/>
    </location>
</feature>
<feature type="transmembrane region" description="Helical" evidence="9">
    <location>
        <begin position="618"/>
        <end position="641"/>
    </location>
</feature>
<name>A0ABM1J7Y4_POLDO</name>
<keyword evidence="11" id="KW-1185">Reference proteome</keyword>
<dbReference type="RefSeq" id="XP_015188572.1">
    <property type="nucleotide sequence ID" value="XM_015333086.1"/>
</dbReference>